<dbReference type="Proteomes" id="UP000007886">
    <property type="component" value="Chromosome"/>
</dbReference>
<dbReference type="RefSeq" id="WP_015685330.1">
    <property type="nucleotide sequence ID" value="NC_017082.1"/>
</dbReference>
<organism evidence="1 2">
    <name type="scientific">Bradyrhizobium cosmicum</name>
    <dbReference type="NCBI Taxonomy" id="1404864"/>
    <lineage>
        <taxon>Bacteria</taxon>
        <taxon>Pseudomonadati</taxon>
        <taxon>Pseudomonadota</taxon>
        <taxon>Alphaproteobacteria</taxon>
        <taxon>Hyphomicrobiales</taxon>
        <taxon>Nitrobacteraceae</taxon>
        <taxon>Bradyrhizobium</taxon>
    </lineage>
</organism>
<proteinExistence type="predicted"/>
<evidence type="ECO:0000313" key="2">
    <source>
        <dbReference type="Proteomes" id="UP000007886"/>
    </source>
</evidence>
<accession>A0AAI8MCG9</accession>
<dbReference type="AlphaFoldDB" id="A0AAI8MCG9"/>
<sequence length="202" mass="21904">MNFSDAELAALESGVHNIGIFFRLDIEPEPVRLWLGFGDIKPGADVFDPAGGLYRGLGELKDVPAFKQLLNGAAERVEFTLSGVSGQMLDLASGDDAEAVKGRPVTLGFALMNERWALIGGLHWCAFYVADYLGGQQPATDDLTAVPVSTISLSCGTRFTGRRRPSYGYLSDKDQQARHPGDLSCSLILNYAHGFTKIFPVY</sequence>
<evidence type="ECO:0000313" key="1">
    <source>
        <dbReference type="EMBL" id="BAL76010.1"/>
    </source>
</evidence>
<dbReference type="KEGG" id="brs:S23_27980"/>
<protein>
    <submittedName>
        <fullName evidence="1">Uncharacterized protein</fullName>
    </submittedName>
</protein>
<gene>
    <name evidence="1" type="ORF">S23_27980</name>
</gene>
<dbReference type="EMBL" id="AP012279">
    <property type="protein sequence ID" value="BAL76010.1"/>
    <property type="molecule type" value="Genomic_DNA"/>
</dbReference>
<reference evidence="1 2" key="1">
    <citation type="journal article" date="2012" name="Microbes Environ.">
        <title>Complete genome sequence of Bradyrhizobium sp. S23321: insights into symbiosis evolution in soil oligotrophs.</title>
        <authorList>
            <person name="Okubo T."/>
            <person name="Tsukui T."/>
            <person name="Maita H."/>
            <person name="Okamoto S."/>
            <person name="Oshima K."/>
            <person name="Fujisawa T."/>
            <person name="Saito A."/>
            <person name="Futamata H."/>
            <person name="Hattori R."/>
            <person name="Shimomura Y."/>
            <person name="Haruta S."/>
            <person name="Morimoto S."/>
            <person name="Wang Y."/>
            <person name="Sakai Y."/>
            <person name="Hattori M."/>
            <person name="Aizawa S."/>
            <person name="Nagashima K.V.P."/>
            <person name="Masuda S."/>
            <person name="Hattori T."/>
            <person name="Yamashita A."/>
            <person name="Bao Z."/>
            <person name="Hayatsu M."/>
            <person name="Kajiya-Kanegae H."/>
            <person name="Yoshinaga I."/>
            <person name="Sakamoto K."/>
            <person name="Toyota K."/>
            <person name="Nakao M."/>
            <person name="Kohara M."/>
            <person name="Anda M."/>
            <person name="Niwa R."/>
            <person name="Jung-Hwan P."/>
            <person name="Sameshima-Saito R."/>
            <person name="Tokuda S."/>
            <person name="Yamamoto S."/>
            <person name="Yamamoto S."/>
            <person name="Yokoyama T."/>
            <person name="Akutsu T."/>
            <person name="Nakamura Y."/>
            <person name="Nakahira-Yanaka Y."/>
            <person name="Takada Hoshino Y."/>
            <person name="Hirakawa H."/>
            <person name="Mitsui H."/>
            <person name="Terasawa K."/>
            <person name="Itakura M."/>
            <person name="Sato S."/>
            <person name="Ikeda-Ohtsubo W."/>
            <person name="Sakakura N."/>
            <person name="Kaminuma E."/>
            <person name="Minamisawa K."/>
        </authorList>
    </citation>
    <scope>NUCLEOTIDE SEQUENCE [LARGE SCALE GENOMIC DNA]</scope>
    <source>
        <strain evidence="1 2">S23321</strain>
    </source>
</reference>
<name>A0AAI8MCG9_9BRAD</name>
<keyword evidence="2" id="KW-1185">Reference proteome</keyword>